<dbReference type="GO" id="GO:0008270">
    <property type="term" value="F:zinc ion binding"/>
    <property type="evidence" value="ECO:0007669"/>
    <property type="project" value="TreeGrafter"/>
</dbReference>
<organism evidence="3 4">
    <name type="scientific">Thermanaeromonas toyohensis ToBE</name>
    <dbReference type="NCBI Taxonomy" id="698762"/>
    <lineage>
        <taxon>Bacteria</taxon>
        <taxon>Bacillati</taxon>
        <taxon>Bacillota</taxon>
        <taxon>Clostridia</taxon>
        <taxon>Neomoorellales</taxon>
        <taxon>Neomoorellaceae</taxon>
        <taxon>Thermanaeromonas</taxon>
    </lineage>
</organism>
<keyword evidence="3" id="KW-0418">Kinase</keyword>
<dbReference type="Proteomes" id="UP000192569">
    <property type="component" value="Chromosome I"/>
</dbReference>
<dbReference type="Pfam" id="PF02151">
    <property type="entry name" value="UVR"/>
    <property type="match status" value="1"/>
</dbReference>
<keyword evidence="1" id="KW-0175">Coiled coil</keyword>
<evidence type="ECO:0000256" key="1">
    <source>
        <dbReference type="SAM" id="Coils"/>
    </source>
</evidence>
<dbReference type="GO" id="GO:0050897">
    <property type="term" value="F:cobalt ion binding"/>
    <property type="evidence" value="ECO:0007669"/>
    <property type="project" value="TreeGrafter"/>
</dbReference>
<feature type="domain" description="UVR" evidence="2">
    <location>
        <begin position="128"/>
        <end position="163"/>
    </location>
</feature>
<dbReference type="SUPFAM" id="SSF46600">
    <property type="entry name" value="C-terminal UvrC-binding domain of UvrB"/>
    <property type="match status" value="1"/>
</dbReference>
<dbReference type="AlphaFoldDB" id="A0A1W1VCN7"/>
<dbReference type="PANTHER" id="PTHR38430">
    <property type="entry name" value="PROTEIN-ARGININE KINASE ACTIVATOR PROTEIN"/>
    <property type="match status" value="1"/>
</dbReference>
<dbReference type="STRING" id="698762.SAMN00808754_0384"/>
<dbReference type="InterPro" id="IPR036876">
    <property type="entry name" value="UVR_dom_sf"/>
</dbReference>
<sequence>MLCERCQQNPASVHVTQIINNQKTELHLCQECARELEPQWHWDFSLPKFLASLLNYEPSLGLSLEQGSSRCGECGLTFSQFQQTGRLGCPECYRYFAKRLDPLIRRLHGSNHHRGKVPRRAGGNLRVMREIERLRLELQELVAREEFEKAAQIRDRIRELEAKLERQG</sequence>
<dbReference type="RefSeq" id="WP_084663501.1">
    <property type="nucleotide sequence ID" value="NZ_LT838272.1"/>
</dbReference>
<dbReference type="OrthoDB" id="9788704at2"/>
<keyword evidence="4" id="KW-1185">Reference proteome</keyword>
<accession>A0A1W1VCN7</accession>
<dbReference type="GO" id="GO:0046870">
    <property type="term" value="F:cadmium ion binding"/>
    <property type="evidence" value="ECO:0007669"/>
    <property type="project" value="TreeGrafter"/>
</dbReference>
<evidence type="ECO:0000313" key="4">
    <source>
        <dbReference type="Proteomes" id="UP000192569"/>
    </source>
</evidence>
<dbReference type="InterPro" id="IPR001943">
    <property type="entry name" value="UVR_dom"/>
</dbReference>
<dbReference type="GO" id="GO:0016301">
    <property type="term" value="F:kinase activity"/>
    <property type="evidence" value="ECO:0007669"/>
    <property type="project" value="UniProtKB-KW"/>
</dbReference>
<reference evidence="3 4" key="1">
    <citation type="submission" date="2017-04" db="EMBL/GenBank/DDBJ databases">
        <authorList>
            <person name="Afonso C.L."/>
            <person name="Miller P.J."/>
            <person name="Scott M.A."/>
            <person name="Spackman E."/>
            <person name="Goraichik I."/>
            <person name="Dimitrov K.M."/>
            <person name="Suarez D.L."/>
            <person name="Swayne D.E."/>
        </authorList>
    </citation>
    <scope>NUCLEOTIDE SEQUENCE [LARGE SCALE GENOMIC DNA]</scope>
    <source>
        <strain evidence="3 4">ToBE</strain>
    </source>
</reference>
<dbReference type="InterPro" id="IPR025542">
    <property type="entry name" value="YacH"/>
</dbReference>
<proteinExistence type="predicted"/>
<feature type="coiled-coil region" evidence="1">
    <location>
        <begin position="124"/>
        <end position="163"/>
    </location>
</feature>
<name>A0A1W1VCN7_9FIRM</name>
<dbReference type="PROSITE" id="PS50151">
    <property type="entry name" value="UVR"/>
    <property type="match status" value="1"/>
</dbReference>
<dbReference type="EMBL" id="LT838272">
    <property type="protein sequence ID" value="SMB91095.1"/>
    <property type="molecule type" value="Genomic_DNA"/>
</dbReference>
<dbReference type="PANTHER" id="PTHR38430:SF1">
    <property type="entry name" value="PROTEIN-ARGININE KINASE ACTIVATOR PROTEIN"/>
    <property type="match status" value="1"/>
</dbReference>
<dbReference type="PIRSF" id="PIRSF015034">
    <property type="entry name" value="YacH"/>
    <property type="match status" value="1"/>
</dbReference>
<dbReference type="Gene3D" id="4.10.860.10">
    <property type="entry name" value="UVR domain"/>
    <property type="match status" value="1"/>
</dbReference>
<gene>
    <name evidence="3" type="ORF">SAMN00808754_0384</name>
</gene>
<dbReference type="GO" id="GO:1990169">
    <property type="term" value="P:stress response to copper ion"/>
    <property type="evidence" value="ECO:0007669"/>
    <property type="project" value="TreeGrafter"/>
</dbReference>
<keyword evidence="3" id="KW-0808">Transferase</keyword>
<evidence type="ECO:0000313" key="3">
    <source>
        <dbReference type="EMBL" id="SMB91095.1"/>
    </source>
</evidence>
<evidence type="ECO:0000259" key="2">
    <source>
        <dbReference type="PROSITE" id="PS50151"/>
    </source>
</evidence>
<protein>
    <submittedName>
        <fullName evidence="3">Protein-arginine kinase activator protein McsA</fullName>
    </submittedName>
</protein>
<dbReference type="GO" id="GO:0005507">
    <property type="term" value="F:copper ion binding"/>
    <property type="evidence" value="ECO:0007669"/>
    <property type="project" value="TreeGrafter"/>
</dbReference>
<dbReference type="GO" id="GO:1990170">
    <property type="term" value="P:stress response to cadmium ion"/>
    <property type="evidence" value="ECO:0007669"/>
    <property type="project" value="TreeGrafter"/>
</dbReference>